<sequence>MDGLVRRRSAGQAWPVVDLSVVSVASVVVSVVLASSVVRLEVRLELVPLAAAWSVVSELRAWQVVPVPVPAAWAAQALPRVQPDV</sequence>
<evidence type="ECO:0000313" key="2">
    <source>
        <dbReference type="EMBL" id="KUN63930.1"/>
    </source>
</evidence>
<protein>
    <submittedName>
        <fullName evidence="2">Uncharacterized protein</fullName>
    </submittedName>
</protein>
<gene>
    <name evidence="2" type="ORF">AQJ46_30470</name>
</gene>
<keyword evidence="1" id="KW-0472">Membrane</keyword>
<dbReference type="AlphaFoldDB" id="A0A117R067"/>
<name>A0A117R067_9ACTN</name>
<proteinExistence type="predicted"/>
<keyword evidence="1" id="KW-0812">Transmembrane</keyword>
<organism evidence="2 3">
    <name type="scientific">Streptomyces canus</name>
    <dbReference type="NCBI Taxonomy" id="58343"/>
    <lineage>
        <taxon>Bacteria</taxon>
        <taxon>Bacillati</taxon>
        <taxon>Actinomycetota</taxon>
        <taxon>Actinomycetes</taxon>
        <taxon>Kitasatosporales</taxon>
        <taxon>Streptomycetaceae</taxon>
        <taxon>Streptomyces</taxon>
        <taxon>Streptomyces aurantiacus group</taxon>
    </lineage>
</organism>
<dbReference type="Proteomes" id="UP000053669">
    <property type="component" value="Unassembled WGS sequence"/>
</dbReference>
<accession>A0A117R067</accession>
<keyword evidence="1" id="KW-1133">Transmembrane helix</keyword>
<reference evidence="2 3" key="1">
    <citation type="submission" date="2015-10" db="EMBL/GenBank/DDBJ databases">
        <title>Draft genome sequence of Streptomyces canus DSM 40017, type strain for the species Streptomyces canus.</title>
        <authorList>
            <person name="Ruckert C."/>
            <person name="Winkler A."/>
            <person name="Kalinowski J."/>
            <person name="Kampfer P."/>
            <person name="Glaeser S."/>
        </authorList>
    </citation>
    <scope>NUCLEOTIDE SEQUENCE [LARGE SCALE GENOMIC DNA]</scope>
    <source>
        <strain evidence="2 3">DSM 40017</strain>
    </source>
</reference>
<comment type="caution">
    <text evidence="2">The sequence shown here is derived from an EMBL/GenBank/DDBJ whole genome shotgun (WGS) entry which is preliminary data.</text>
</comment>
<evidence type="ECO:0000313" key="3">
    <source>
        <dbReference type="Proteomes" id="UP000053669"/>
    </source>
</evidence>
<dbReference type="EMBL" id="LMWU01000030">
    <property type="protein sequence ID" value="KUN63930.1"/>
    <property type="molecule type" value="Genomic_DNA"/>
</dbReference>
<evidence type="ECO:0000256" key="1">
    <source>
        <dbReference type="SAM" id="Phobius"/>
    </source>
</evidence>
<feature type="transmembrane region" description="Helical" evidence="1">
    <location>
        <begin position="12"/>
        <end position="34"/>
    </location>
</feature>